<organism evidence="1 2">
    <name type="scientific">Diceros bicornis minor</name>
    <name type="common">South-central black rhinoceros</name>
    <dbReference type="NCBI Taxonomy" id="77932"/>
    <lineage>
        <taxon>Eukaryota</taxon>
        <taxon>Metazoa</taxon>
        <taxon>Chordata</taxon>
        <taxon>Craniata</taxon>
        <taxon>Vertebrata</taxon>
        <taxon>Euteleostomi</taxon>
        <taxon>Mammalia</taxon>
        <taxon>Eutheria</taxon>
        <taxon>Laurasiatheria</taxon>
        <taxon>Perissodactyla</taxon>
        <taxon>Rhinocerotidae</taxon>
        <taxon>Diceros</taxon>
    </lineage>
</organism>
<gene>
    <name evidence="1" type="ORF">HPG69_010871</name>
</gene>
<sequence>AQENKSSLSEAGSSVLILKSRSSKSCEPLTCILCCWALRGSLDEILGWTEEDEPPLSKARQGVVLHLRADGVILDGRESTDDHAIVRYEWTLLQGVPSVDGKVIHVVIVRKTRVSVE</sequence>
<reference evidence="1 2" key="1">
    <citation type="journal article" date="2020" name="Mol. Biol. Evol.">
        <title>Interspecific Gene Flow and the Evolution of Specialization in Black and White Rhinoceros.</title>
        <authorList>
            <person name="Moodley Y."/>
            <person name="Westbury M.V."/>
            <person name="Russo I.M."/>
            <person name="Gopalakrishnan S."/>
            <person name="Rakotoarivelo A."/>
            <person name="Olsen R.A."/>
            <person name="Prost S."/>
            <person name="Tunstall T."/>
            <person name="Ryder O.A."/>
            <person name="Dalen L."/>
            <person name="Bruford M.W."/>
        </authorList>
    </citation>
    <scope>NUCLEOTIDE SEQUENCE [LARGE SCALE GENOMIC DNA]</scope>
    <source>
        <strain evidence="1">SBR-YM</strain>
        <tissue evidence="1">Skin</tissue>
    </source>
</reference>
<evidence type="ECO:0000313" key="2">
    <source>
        <dbReference type="Proteomes" id="UP000551758"/>
    </source>
</evidence>
<name>A0A7J7EG92_DICBM</name>
<dbReference type="Proteomes" id="UP000551758">
    <property type="component" value="Unassembled WGS sequence"/>
</dbReference>
<accession>A0A7J7EG92</accession>
<dbReference type="InterPro" id="IPR013783">
    <property type="entry name" value="Ig-like_fold"/>
</dbReference>
<dbReference type="AlphaFoldDB" id="A0A7J7EG92"/>
<proteinExistence type="predicted"/>
<dbReference type="Gene3D" id="2.60.40.10">
    <property type="entry name" value="Immunoglobulins"/>
    <property type="match status" value="1"/>
</dbReference>
<comment type="caution">
    <text evidence="1">The sequence shown here is derived from an EMBL/GenBank/DDBJ whole genome shotgun (WGS) entry which is preliminary data.</text>
</comment>
<dbReference type="EMBL" id="JACDTQ010003071">
    <property type="protein sequence ID" value="KAF5914805.1"/>
    <property type="molecule type" value="Genomic_DNA"/>
</dbReference>
<evidence type="ECO:0000313" key="1">
    <source>
        <dbReference type="EMBL" id="KAF5914805.1"/>
    </source>
</evidence>
<feature type="non-terminal residue" evidence="1">
    <location>
        <position position="117"/>
    </location>
</feature>
<keyword evidence="2" id="KW-1185">Reference proteome</keyword>
<protein>
    <submittedName>
        <fullName evidence="1">Uncharacterized protein</fullName>
    </submittedName>
</protein>